<keyword evidence="2" id="KW-1185">Reference proteome</keyword>
<dbReference type="AlphaFoldDB" id="A0AAD7A5C8"/>
<evidence type="ECO:0008006" key="3">
    <source>
        <dbReference type="Google" id="ProtNLM"/>
    </source>
</evidence>
<dbReference type="Proteomes" id="UP001218218">
    <property type="component" value="Unassembled WGS sequence"/>
</dbReference>
<sequence length="474" mass="52546">MSDVSWDISSARQNLTPNEVDRASIQHAIAEAQLRLTTQQESEADAQELRSRVAVLSSLLAPIRRLPPKILVSIFLHPVLHTSISRGSTAARFGGRGLDPISAVSFHWRATALSTPEFWALFTITLPGNDNVARLLELYLERSKPCTLSIEIRAPYPGTAHPGVLQQLLDSCRRWTTLHLSVDSSQLSLFSPVRGHLQSLENFDLHVSRIGTREDLMEVVAADAFELAPKLSRLKLSMADNVVPALPLNQITTLTVSSWKSLPFASECPNLLILSISQDLEATLPPRVTVTAPKILTIPSMLENLTAPNLEFLHIVAGRPLWTHAWFSSFIQRSACHPHTLHLDEVVMTASDLLAVLPLIPTVHSLILRSLRPNAITDKLLAGLTVTESSSSPPLLPALTNLSVTGSYLFSNTALLEMLESRVNFQQSIQRVKLQLTHRQFSEVELDRARPLRRDAVLFSLKCLDADKQYTRII</sequence>
<reference evidence="1" key="1">
    <citation type="submission" date="2023-03" db="EMBL/GenBank/DDBJ databases">
        <title>Massive genome expansion in bonnet fungi (Mycena s.s.) driven by repeated elements and novel gene families across ecological guilds.</title>
        <authorList>
            <consortium name="Lawrence Berkeley National Laboratory"/>
            <person name="Harder C.B."/>
            <person name="Miyauchi S."/>
            <person name="Viragh M."/>
            <person name="Kuo A."/>
            <person name="Thoen E."/>
            <person name="Andreopoulos B."/>
            <person name="Lu D."/>
            <person name="Skrede I."/>
            <person name="Drula E."/>
            <person name="Henrissat B."/>
            <person name="Morin E."/>
            <person name="Kohler A."/>
            <person name="Barry K."/>
            <person name="LaButti K."/>
            <person name="Morin E."/>
            <person name="Salamov A."/>
            <person name="Lipzen A."/>
            <person name="Mereny Z."/>
            <person name="Hegedus B."/>
            <person name="Baldrian P."/>
            <person name="Stursova M."/>
            <person name="Weitz H."/>
            <person name="Taylor A."/>
            <person name="Grigoriev I.V."/>
            <person name="Nagy L.G."/>
            <person name="Martin F."/>
            <person name="Kauserud H."/>
        </authorList>
    </citation>
    <scope>NUCLEOTIDE SEQUENCE</scope>
    <source>
        <strain evidence="1">CBHHK002</strain>
    </source>
</reference>
<dbReference type="SUPFAM" id="SSF52047">
    <property type="entry name" value="RNI-like"/>
    <property type="match status" value="1"/>
</dbReference>
<protein>
    <recommendedName>
        <fullName evidence="3">F-box domain-containing protein</fullName>
    </recommendedName>
</protein>
<organism evidence="1 2">
    <name type="scientific">Mycena albidolilacea</name>
    <dbReference type="NCBI Taxonomy" id="1033008"/>
    <lineage>
        <taxon>Eukaryota</taxon>
        <taxon>Fungi</taxon>
        <taxon>Dikarya</taxon>
        <taxon>Basidiomycota</taxon>
        <taxon>Agaricomycotina</taxon>
        <taxon>Agaricomycetes</taxon>
        <taxon>Agaricomycetidae</taxon>
        <taxon>Agaricales</taxon>
        <taxon>Marasmiineae</taxon>
        <taxon>Mycenaceae</taxon>
        <taxon>Mycena</taxon>
    </lineage>
</organism>
<proteinExistence type="predicted"/>
<evidence type="ECO:0000313" key="1">
    <source>
        <dbReference type="EMBL" id="KAJ7349776.1"/>
    </source>
</evidence>
<name>A0AAD7A5C8_9AGAR</name>
<accession>A0AAD7A5C8</accession>
<gene>
    <name evidence="1" type="ORF">DFH08DRAFT_863094</name>
</gene>
<dbReference type="EMBL" id="JARIHO010000015">
    <property type="protein sequence ID" value="KAJ7349776.1"/>
    <property type="molecule type" value="Genomic_DNA"/>
</dbReference>
<comment type="caution">
    <text evidence="1">The sequence shown here is derived from an EMBL/GenBank/DDBJ whole genome shotgun (WGS) entry which is preliminary data.</text>
</comment>
<evidence type="ECO:0000313" key="2">
    <source>
        <dbReference type="Proteomes" id="UP001218218"/>
    </source>
</evidence>